<sequence>MQPVPVCDIMNILEFPSFAGWQTLPYPNNPSPPSLYPTHPGHPTSPKPNTFHPSPSSNNHPSQEPVPPVHGSSSTSVSSPNVWANNSRPRTQVLAVEESGDIGKDQPSMGRSVEVNSEVNRGVEERLVDRPVEGFVNRTLESGEREKDSG</sequence>
<feature type="compositionally biased region" description="Low complexity" evidence="1">
    <location>
        <begin position="52"/>
        <end position="62"/>
    </location>
</feature>
<keyword evidence="3" id="KW-1185">Reference proteome</keyword>
<proteinExistence type="predicted"/>
<feature type="compositionally biased region" description="Low complexity" evidence="1">
    <location>
        <begin position="69"/>
        <end position="82"/>
    </location>
</feature>
<dbReference type="AlphaFoldDB" id="A0A9Q0H5M4"/>
<dbReference type="Proteomes" id="UP001141806">
    <property type="component" value="Unassembled WGS sequence"/>
</dbReference>
<accession>A0A9Q0H5M4</accession>
<feature type="region of interest" description="Disordered" evidence="1">
    <location>
        <begin position="20"/>
        <end position="118"/>
    </location>
</feature>
<protein>
    <submittedName>
        <fullName evidence="2">Uncharacterized protein</fullName>
    </submittedName>
</protein>
<organism evidence="2 3">
    <name type="scientific">Protea cynaroides</name>
    <dbReference type="NCBI Taxonomy" id="273540"/>
    <lineage>
        <taxon>Eukaryota</taxon>
        <taxon>Viridiplantae</taxon>
        <taxon>Streptophyta</taxon>
        <taxon>Embryophyta</taxon>
        <taxon>Tracheophyta</taxon>
        <taxon>Spermatophyta</taxon>
        <taxon>Magnoliopsida</taxon>
        <taxon>Proteales</taxon>
        <taxon>Proteaceae</taxon>
        <taxon>Protea</taxon>
    </lineage>
</organism>
<dbReference type="EMBL" id="JAMYWD010000010">
    <property type="protein sequence ID" value="KAJ4957564.1"/>
    <property type="molecule type" value="Genomic_DNA"/>
</dbReference>
<comment type="caution">
    <text evidence="2">The sequence shown here is derived from an EMBL/GenBank/DDBJ whole genome shotgun (WGS) entry which is preliminary data.</text>
</comment>
<evidence type="ECO:0000256" key="1">
    <source>
        <dbReference type="SAM" id="MobiDB-lite"/>
    </source>
</evidence>
<gene>
    <name evidence="2" type="ORF">NE237_024675</name>
</gene>
<name>A0A9Q0H5M4_9MAGN</name>
<reference evidence="2" key="1">
    <citation type="journal article" date="2023" name="Plant J.">
        <title>The genome of the king protea, Protea cynaroides.</title>
        <authorList>
            <person name="Chang J."/>
            <person name="Duong T.A."/>
            <person name="Schoeman C."/>
            <person name="Ma X."/>
            <person name="Roodt D."/>
            <person name="Barker N."/>
            <person name="Li Z."/>
            <person name="Van de Peer Y."/>
            <person name="Mizrachi E."/>
        </authorList>
    </citation>
    <scope>NUCLEOTIDE SEQUENCE</scope>
    <source>
        <tissue evidence="2">Young leaves</tissue>
    </source>
</reference>
<evidence type="ECO:0000313" key="3">
    <source>
        <dbReference type="Proteomes" id="UP001141806"/>
    </source>
</evidence>
<evidence type="ECO:0000313" key="2">
    <source>
        <dbReference type="EMBL" id="KAJ4957564.1"/>
    </source>
</evidence>